<reference evidence="5" key="1">
    <citation type="journal article" date="2021" name="J Fungi (Basel)">
        <title>Virulence traits and population genomics of the black yeast Aureobasidium melanogenum.</title>
        <authorList>
            <person name="Cernosa A."/>
            <person name="Sun X."/>
            <person name="Gostincar C."/>
            <person name="Fang C."/>
            <person name="Gunde-Cimerman N."/>
            <person name="Song Z."/>
        </authorList>
    </citation>
    <scope>NUCLEOTIDE SEQUENCE</scope>
    <source>
        <strain evidence="5">EXF-9298</strain>
    </source>
</reference>
<dbReference type="GO" id="GO:0006511">
    <property type="term" value="P:ubiquitin-dependent protein catabolic process"/>
    <property type="evidence" value="ECO:0007669"/>
    <property type="project" value="TreeGrafter"/>
</dbReference>
<dbReference type="PANTHER" id="PTHR45700">
    <property type="entry name" value="UBIQUITIN-PROTEIN LIGASE E3C"/>
    <property type="match status" value="1"/>
</dbReference>
<protein>
    <recommendedName>
        <fullName evidence="2">HECT-type E3 ubiquitin transferase</fullName>
        <ecNumber evidence="2">2.3.2.26</ecNumber>
    </recommendedName>
</protein>
<dbReference type="EC" id="2.3.2.26" evidence="2"/>
<accession>A0A9P8FHF4</accession>
<evidence type="ECO:0000256" key="1">
    <source>
        <dbReference type="ARBA" id="ARBA00000885"/>
    </source>
</evidence>
<evidence type="ECO:0000256" key="2">
    <source>
        <dbReference type="ARBA" id="ARBA00012485"/>
    </source>
</evidence>
<gene>
    <name evidence="5" type="ORF">KCU98_g11902</name>
</gene>
<keyword evidence="6" id="KW-1185">Reference proteome</keyword>
<reference evidence="5" key="2">
    <citation type="submission" date="2021-08" db="EMBL/GenBank/DDBJ databases">
        <authorList>
            <person name="Gostincar C."/>
            <person name="Sun X."/>
            <person name="Song Z."/>
            <person name="Gunde-Cimerman N."/>
        </authorList>
    </citation>
    <scope>NUCLEOTIDE SEQUENCE</scope>
    <source>
        <strain evidence="5">EXF-9298</strain>
    </source>
</reference>
<dbReference type="Proteomes" id="UP000729357">
    <property type="component" value="Unassembled WGS sequence"/>
</dbReference>
<dbReference type="PANTHER" id="PTHR45700:SF2">
    <property type="entry name" value="UBIQUITIN-PROTEIN LIGASE E3C"/>
    <property type="match status" value="1"/>
</dbReference>
<feature type="non-terminal residue" evidence="5">
    <location>
        <position position="532"/>
    </location>
</feature>
<dbReference type="GO" id="GO:0061630">
    <property type="term" value="F:ubiquitin protein ligase activity"/>
    <property type="evidence" value="ECO:0007669"/>
    <property type="project" value="UniProtKB-EC"/>
</dbReference>
<keyword evidence="3" id="KW-0808">Transferase</keyword>
<evidence type="ECO:0000313" key="5">
    <source>
        <dbReference type="EMBL" id="KAG9974569.1"/>
    </source>
</evidence>
<feature type="region of interest" description="Disordered" evidence="4">
    <location>
        <begin position="1"/>
        <end position="58"/>
    </location>
</feature>
<evidence type="ECO:0000256" key="3">
    <source>
        <dbReference type="ARBA" id="ARBA00022679"/>
    </source>
</evidence>
<dbReference type="GO" id="GO:0000209">
    <property type="term" value="P:protein polyubiquitination"/>
    <property type="evidence" value="ECO:0007669"/>
    <property type="project" value="InterPro"/>
</dbReference>
<name>A0A9P8FHF4_AURME</name>
<feature type="compositionally biased region" description="Basic and acidic residues" evidence="4">
    <location>
        <begin position="42"/>
        <end position="53"/>
    </location>
</feature>
<dbReference type="InterPro" id="IPR044611">
    <property type="entry name" value="E3A/B/C-like"/>
</dbReference>
<dbReference type="PROSITE" id="PS50096">
    <property type="entry name" value="IQ"/>
    <property type="match status" value="1"/>
</dbReference>
<dbReference type="EMBL" id="JAHFXS010001972">
    <property type="protein sequence ID" value="KAG9974569.1"/>
    <property type="molecule type" value="Genomic_DNA"/>
</dbReference>
<comment type="catalytic activity">
    <reaction evidence="1">
        <text>S-ubiquitinyl-[E2 ubiquitin-conjugating enzyme]-L-cysteine + [acceptor protein]-L-lysine = [E2 ubiquitin-conjugating enzyme]-L-cysteine + N(6)-ubiquitinyl-[acceptor protein]-L-lysine.</text>
        <dbReference type="EC" id="2.3.2.26"/>
    </reaction>
</comment>
<proteinExistence type="predicted"/>
<dbReference type="AlphaFoldDB" id="A0A9P8FHF4"/>
<comment type="caution">
    <text evidence="5">The sequence shown here is derived from an EMBL/GenBank/DDBJ whole genome shotgun (WGS) entry which is preliminary data.</text>
</comment>
<evidence type="ECO:0000256" key="4">
    <source>
        <dbReference type="SAM" id="MobiDB-lite"/>
    </source>
</evidence>
<sequence length="532" mass="59926">MYQSFTGASRRPRQVNLSGKNANPFAANNPFGGPQSAVQNAHQDRQQRQKQRQELNAAKTIQRVWRGHDSRSKTRDGWRKQWDAQASTHLDPIQRLNTLLLFFSPSNDGDVQRLISFVSDHPLDTTASKHHLRLEKACLDALRQPKPHRANDLLAILTFLATTIPHETATISNHYYTTLSKLDQSSLSNFQQAVAAPLTSHLPTAYQGFAAAYLTTPLETSTLDHFAPVIDFHKLAQAISNLSSNATLDTRRRLWLLGQFIYLKQDNVPASVYVPVVANLLSSLAEVIAPEAPALDMTNKDYDRLVLATNPARVHLNRFLRDQLSRLVDRDAISSLIPRPLATSGTPMLDDTSDSQLLASYALILLRIFPLRADDIRMWLYIGPLDQAYKQDTVPAIAYFWKGMRSTSIFANIHKDPRAAVDLLRAPKSSVSAWKPPGYEAEQLKRNEEWRVILIFLELFTFVLKIMDDEEFLGAKSGTSLRDNNNALPIEDLKDLTVFLKNMGFAMYFNSQEISESFETSLEPLSTANLSR</sequence>
<evidence type="ECO:0000313" key="6">
    <source>
        <dbReference type="Proteomes" id="UP000729357"/>
    </source>
</evidence>
<organism evidence="5 6">
    <name type="scientific">Aureobasidium melanogenum</name>
    <name type="common">Aureobasidium pullulans var. melanogenum</name>
    <dbReference type="NCBI Taxonomy" id="46634"/>
    <lineage>
        <taxon>Eukaryota</taxon>
        <taxon>Fungi</taxon>
        <taxon>Dikarya</taxon>
        <taxon>Ascomycota</taxon>
        <taxon>Pezizomycotina</taxon>
        <taxon>Dothideomycetes</taxon>
        <taxon>Dothideomycetidae</taxon>
        <taxon>Dothideales</taxon>
        <taxon>Saccotheciaceae</taxon>
        <taxon>Aureobasidium</taxon>
    </lineage>
</organism>
<feature type="compositionally biased region" description="Low complexity" evidence="4">
    <location>
        <begin position="21"/>
        <end position="34"/>
    </location>
</feature>